<gene>
    <name evidence="1" type="ORF">BF38_6063</name>
    <name evidence="2" type="ORF">FO599_00635</name>
    <name evidence="3" type="ORF">FOC89_02830</name>
</gene>
<dbReference type="EMBL" id="CP009334">
    <property type="protein sequence ID" value="AJG74216.1"/>
    <property type="molecule type" value="Genomic_DNA"/>
</dbReference>
<name>A0A0B5NJY8_BACTU</name>
<reference evidence="3 5" key="3">
    <citation type="submission" date="2020-05" db="EMBL/GenBank/DDBJ databases">
        <title>FDA dAtabase for Regulatory Grade micrObial Sequences (FDA-ARGOS): Supporting development and validation of Infectious Disease Dx tests.</title>
        <authorList>
            <person name="Nelson B."/>
            <person name="Plummer A."/>
            <person name="Tallon L."/>
            <person name="Sadzewicz L."/>
            <person name="Zhao X."/>
            <person name="Vavikolanu K."/>
            <person name="Mehta A."/>
            <person name="Aluvathingal J."/>
            <person name="Nadendla S."/>
            <person name="Myers T."/>
            <person name="Yan Y."/>
            <person name="Sichtig H."/>
        </authorList>
    </citation>
    <scope>NUCLEOTIDE SEQUENCE [LARGE SCALE GENOMIC DNA]</scope>
    <source>
        <strain evidence="3 5">FDAARGOS_795</strain>
        <plasmid evidence="3 5">unnamed3</plasmid>
    </source>
</reference>
<geneLocation type="plasmid" evidence="3 5">
    <name>unnamed3</name>
</geneLocation>
<proteinExistence type="predicted"/>
<reference evidence="2" key="2">
    <citation type="submission" date="2019-07" db="EMBL/GenBank/DDBJ databases">
        <title>Phylogenomic Reclassification of ATCC Bacillus Strains and Various Taxa within the Genus Bacillus.</title>
        <authorList>
            <person name="Riojas M.A."/>
            <person name="Frank A.M."/>
            <person name="Fenn S.L."/>
            <person name="King S.P."/>
            <person name="Brower S.M."/>
            <person name="Hazbon M.H."/>
        </authorList>
    </citation>
    <scope>NUCLEOTIDE SEQUENCE</scope>
    <source>
        <strain evidence="2">ATCC 35646</strain>
    </source>
</reference>
<sequence>MRLEVVYTYNSFEIFLNIAGLYTTDGVLVYSGFSPKEVESLIEFTGIKLVSPSTIVSDKHNVTRLYEFDYILQLKQFEFKEDLPSSIKECRVCKKTS</sequence>
<accession>A0A0B5NJY8</accession>
<dbReference type="RefSeq" id="WP_001235509.1">
    <property type="nucleotide sequence ID" value="NZ_CP009334.1"/>
</dbReference>
<dbReference type="EMBL" id="CP053979">
    <property type="protein sequence ID" value="QKH22931.1"/>
    <property type="molecule type" value="Genomic_DNA"/>
</dbReference>
<dbReference type="EMBL" id="VKQN01000001">
    <property type="protein sequence ID" value="MDR4174635.1"/>
    <property type="molecule type" value="Genomic_DNA"/>
</dbReference>
<evidence type="ECO:0000313" key="3">
    <source>
        <dbReference type="EMBL" id="QKH22931.1"/>
    </source>
</evidence>
<keyword evidence="3" id="KW-0614">Plasmid</keyword>
<geneLocation type="plasmid" evidence="1 4">
    <name>2</name>
</geneLocation>
<organism evidence="3 5">
    <name type="scientific">Bacillus thuringiensis</name>
    <dbReference type="NCBI Taxonomy" id="1428"/>
    <lineage>
        <taxon>Bacteria</taxon>
        <taxon>Bacillati</taxon>
        <taxon>Bacillota</taxon>
        <taxon>Bacilli</taxon>
        <taxon>Bacillales</taxon>
        <taxon>Bacillaceae</taxon>
        <taxon>Bacillus</taxon>
        <taxon>Bacillus cereus group</taxon>
    </lineage>
</organism>
<dbReference type="AlphaFoldDB" id="A0A0B5NJY8"/>
<dbReference type="KEGG" id="btw:BF38_6063"/>
<dbReference type="Proteomes" id="UP000501107">
    <property type="component" value="Plasmid unnamed3"/>
</dbReference>
<dbReference type="Proteomes" id="UP001181533">
    <property type="component" value="Unassembled WGS sequence"/>
</dbReference>
<reference evidence="1 4" key="1">
    <citation type="journal article" date="2015" name="Genome Announc.">
        <title>Complete genome sequences for 35 biothreat assay-relevant bacillus species.</title>
        <authorList>
            <person name="Johnson S.L."/>
            <person name="Daligault H.E."/>
            <person name="Davenport K.W."/>
            <person name="Jaissle J."/>
            <person name="Frey K.G."/>
            <person name="Ladner J.T."/>
            <person name="Broomall S.M."/>
            <person name="Bishop-Lilly K.A."/>
            <person name="Bruce D.C."/>
            <person name="Gibbons H.S."/>
            <person name="Coyne S.R."/>
            <person name="Lo C.C."/>
            <person name="Meincke L."/>
            <person name="Munk A.C."/>
            <person name="Koroleva G.I."/>
            <person name="Rosenzweig C.N."/>
            <person name="Palacios G.F."/>
            <person name="Redden C.L."/>
            <person name="Minogue T.D."/>
            <person name="Chain P.S."/>
        </authorList>
    </citation>
    <scope>NUCLEOTIDE SEQUENCE [LARGE SCALE GENOMIC DNA]</scope>
    <source>
        <strain evidence="1 4">HD1011</strain>
        <plasmid evidence="1 4">2</plasmid>
    </source>
</reference>
<evidence type="ECO:0000313" key="1">
    <source>
        <dbReference type="EMBL" id="AJG74216.1"/>
    </source>
</evidence>
<protein>
    <submittedName>
        <fullName evidence="3">Uncharacterized protein</fullName>
    </submittedName>
</protein>
<evidence type="ECO:0000313" key="5">
    <source>
        <dbReference type="Proteomes" id="UP000501107"/>
    </source>
</evidence>
<dbReference type="Proteomes" id="UP000031876">
    <property type="component" value="Plasmid 2"/>
</dbReference>
<evidence type="ECO:0000313" key="4">
    <source>
        <dbReference type="Proteomes" id="UP000031876"/>
    </source>
</evidence>
<evidence type="ECO:0000313" key="2">
    <source>
        <dbReference type="EMBL" id="MDR4174635.1"/>
    </source>
</evidence>